<dbReference type="GeneID" id="303295493"/>
<dbReference type="Pfam" id="PF02687">
    <property type="entry name" value="FtsX"/>
    <property type="match status" value="1"/>
</dbReference>
<feature type="transmembrane region" description="Helical" evidence="6">
    <location>
        <begin position="156"/>
        <end position="176"/>
    </location>
</feature>
<comment type="subcellular location">
    <subcellularLocation>
        <location evidence="1">Cell membrane</location>
        <topology evidence="1">Multi-pass membrane protein</topology>
    </subcellularLocation>
</comment>
<sequence length="643" mass="67303">MLPSLRLGLTLSLRATDHGRFRALSALLTSLMGCALLVVVLSLLDAGRPRSLAPGIAASDVFELILPGIVALAIGLPVLAAAAATGRMSEQDRSRRMARLHLLGMRRRDQVLIGVGESLPPALIGAVGGMAVGALLVPWAGKMLLEMTPSPSVAPAAVIVAFAVPLCLVAGAATSARRTHGEDLERARGEVARRPGLWRAAILVIGLVMLMLSWSLPRLSNAPLVVLFIGGAGLAALGSLLLPALLVRRSADVLVRAGTPVTVVAGRRLQSQPAVLGRVLGALVIGVVVTTAAQGLVSVLSATPIYQAGRHYREVEAVAETRVPDQASVAELEDAVERVGGAREVIYNARGLVVAAGSSPGEFSFWALVSTCEELRILRPEVGQCRDDRAAWIPASRDLDLGTPPRGTVDLFSGEYDETTGGYGEPVLQLDVSEKDLARVPGVPAWQETDPAPTLFVPRALVTQEQFWQFGQLEATITADPRPDLPAELNAEGIDAHIGWTAEDFAPYHATIDTIRLLNLVVLAVGLGAFLLGTADLAIGRRQEHARLRLLGTPVGALRRAHWLEVALPLVVGGGAALAIGHLVAVAFVETGNRGMDPGLTTHLGLSSLTGPMLAVVGGSVVIAAITSLGIGAPLRPDHIRRA</sequence>
<feature type="transmembrane region" description="Helical" evidence="6">
    <location>
        <begin position="222"/>
        <end position="247"/>
    </location>
</feature>
<feature type="transmembrane region" description="Helical" evidence="6">
    <location>
        <begin position="609"/>
        <end position="633"/>
    </location>
</feature>
<accession>A0ABW0FAF2</accession>
<keyword evidence="5 6" id="KW-0472">Membrane</keyword>
<keyword evidence="9" id="KW-1185">Reference proteome</keyword>
<feature type="transmembrane region" description="Helical" evidence="6">
    <location>
        <begin position="517"/>
        <end position="539"/>
    </location>
</feature>
<reference evidence="9" key="1">
    <citation type="journal article" date="2019" name="Int. J. Syst. Evol. Microbiol.">
        <title>The Global Catalogue of Microorganisms (GCM) 10K type strain sequencing project: providing services to taxonomists for standard genome sequencing and annotation.</title>
        <authorList>
            <consortium name="The Broad Institute Genomics Platform"/>
            <consortium name="The Broad Institute Genome Sequencing Center for Infectious Disease"/>
            <person name="Wu L."/>
            <person name="Ma J."/>
        </authorList>
    </citation>
    <scope>NUCLEOTIDE SEQUENCE [LARGE SCALE GENOMIC DNA]</scope>
    <source>
        <strain evidence="9">CGMCC 1.16455</strain>
    </source>
</reference>
<evidence type="ECO:0000256" key="1">
    <source>
        <dbReference type="ARBA" id="ARBA00004651"/>
    </source>
</evidence>
<dbReference type="EMBL" id="JBHSLN010000001">
    <property type="protein sequence ID" value="MFC5295899.1"/>
    <property type="molecule type" value="Genomic_DNA"/>
</dbReference>
<evidence type="ECO:0000259" key="7">
    <source>
        <dbReference type="Pfam" id="PF02687"/>
    </source>
</evidence>
<name>A0ABW0FAF2_9MICO</name>
<feature type="transmembrane region" description="Helical" evidence="6">
    <location>
        <begin position="566"/>
        <end position="589"/>
    </location>
</feature>
<keyword evidence="3 6" id="KW-0812">Transmembrane</keyword>
<feature type="domain" description="ABC3 transporter permease C-terminal" evidence="7">
    <location>
        <begin position="91"/>
        <end position="178"/>
    </location>
</feature>
<evidence type="ECO:0000256" key="3">
    <source>
        <dbReference type="ARBA" id="ARBA00022692"/>
    </source>
</evidence>
<dbReference type="RefSeq" id="WP_193119348.1">
    <property type="nucleotide sequence ID" value="NZ_BAAAIR010000001.1"/>
</dbReference>
<organism evidence="8 9">
    <name type="scientific">Brachybacterium tyrofermentans</name>
    <dbReference type="NCBI Taxonomy" id="47848"/>
    <lineage>
        <taxon>Bacteria</taxon>
        <taxon>Bacillati</taxon>
        <taxon>Actinomycetota</taxon>
        <taxon>Actinomycetes</taxon>
        <taxon>Micrococcales</taxon>
        <taxon>Dermabacteraceae</taxon>
        <taxon>Brachybacterium</taxon>
    </lineage>
</organism>
<protein>
    <submittedName>
        <fullName evidence="8">FtsX-like permease family protein</fullName>
    </submittedName>
</protein>
<keyword evidence="4 6" id="KW-1133">Transmembrane helix</keyword>
<evidence type="ECO:0000256" key="4">
    <source>
        <dbReference type="ARBA" id="ARBA00022989"/>
    </source>
</evidence>
<comment type="caution">
    <text evidence="8">The sequence shown here is derived from an EMBL/GenBank/DDBJ whole genome shotgun (WGS) entry which is preliminary data.</text>
</comment>
<evidence type="ECO:0000256" key="2">
    <source>
        <dbReference type="ARBA" id="ARBA00022475"/>
    </source>
</evidence>
<dbReference type="Proteomes" id="UP001595937">
    <property type="component" value="Unassembled WGS sequence"/>
</dbReference>
<evidence type="ECO:0000256" key="5">
    <source>
        <dbReference type="ARBA" id="ARBA00023136"/>
    </source>
</evidence>
<evidence type="ECO:0000313" key="8">
    <source>
        <dbReference type="EMBL" id="MFC5295899.1"/>
    </source>
</evidence>
<feature type="transmembrane region" description="Helical" evidence="6">
    <location>
        <begin position="64"/>
        <end position="89"/>
    </location>
</feature>
<feature type="transmembrane region" description="Helical" evidence="6">
    <location>
        <begin position="21"/>
        <end position="44"/>
    </location>
</feature>
<evidence type="ECO:0000313" key="9">
    <source>
        <dbReference type="Proteomes" id="UP001595937"/>
    </source>
</evidence>
<feature type="transmembrane region" description="Helical" evidence="6">
    <location>
        <begin position="110"/>
        <end position="136"/>
    </location>
</feature>
<keyword evidence="2" id="KW-1003">Cell membrane</keyword>
<evidence type="ECO:0000256" key="6">
    <source>
        <dbReference type="SAM" id="Phobius"/>
    </source>
</evidence>
<feature type="transmembrane region" description="Helical" evidence="6">
    <location>
        <begin position="275"/>
        <end position="297"/>
    </location>
</feature>
<feature type="transmembrane region" description="Helical" evidence="6">
    <location>
        <begin position="197"/>
        <end position="216"/>
    </location>
</feature>
<dbReference type="InterPro" id="IPR003838">
    <property type="entry name" value="ABC3_permease_C"/>
</dbReference>
<gene>
    <name evidence="8" type="ORF">ACFPK8_00020</name>
</gene>
<proteinExistence type="predicted"/>
<dbReference type="PROSITE" id="PS51257">
    <property type="entry name" value="PROKAR_LIPOPROTEIN"/>
    <property type="match status" value="1"/>
</dbReference>